<protein>
    <submittedName>
        <fullName evidence="1">Uncharacterized protein</fullName>
    </submittedName>
</protein>
<sequence length="192" mass="21766">MDQVFHPRFVDNELRLGSVSSTFERATDRLILDNRHTFVGTRGLFELLLMKKPLYYDEYDLEVYERILRISNAHRIGNEPTGRLIGSEGGKCLNSIKELFGDESSPPTSQSGDHPNETRTGARLKRIMEETQDNDSMMLCGNKSNVDLPCWNSADELVDRLELLLRSKGISHGGFDDGINAIIEESREEGYI</sequence>
<dbReference type="Proteomes" id="UP001239111">
    <property type="component" value="Chromosome 1"/>
</dbReference>
<organism evidence="1 2">
    <name type="scientific">Eretmocerus hayati</name>
    <dbReference type="NCBI Taxonomy" id="131215"/>
    <lineage>
        <taxon>Eukaryota</taxon>
        <taxon>Metazoa</taxon>
        <taxon>Ecdysozoa</taxon>
        <taxon>Arthropoda</taxon>
        <taxon>Hexapoda</taxon>
        <taxon>Insecta</taxon>
        <taxon>Pterygota</taxon>
        <taxon>Neoptera</taxon>
        <taxon>Endopterygota</taxon>
        <taxon>Hymenoptera</taxon>
        <taxon>Apocrita</taxon>
        <taxon>Proctotrupomorpha</taxon>
        <taxon>Chalcidoidea</taxon>
        <taxon>Aphelinidae</taxon>
        <taxon>Aphelininae</taxon>
        <taxon>Eretmocerus</taxon>
    </lineage>
</organism>
<accession>A0ACC2PN95</accession>
<evidence type="ECO:0000313" key="2">
    <source>
        <dbReference type="Proteomes" id="UP001239111"/>
    </source>
</evidence>
<dbReference type="EMBL" id="CM056741">
    <property type="protein sequence ID" value="KAJ8684905.1"/>
    <property type="molecule type" value="Genomic_DNA"/>
</dbReference>
<keyword evidence="2" id="KW-1185">Reference proteome</keyword>
<comment type="caution">
    <text evidence="1">The sequence shown here is derived from an EMBL/GenBank/DDBJ whole genome shotgun (WGS) entry which is preliminary data.</text>
</comment>
<proteinExistence type="predicted"/>
<name>A0ACC2PN95_9HYME</name>
<gene>
    <name evidence="1" type="ORF">QAD02_020698</name>
</gene>
<reference evidence="1" key="1">
    <citation type="submission" date="2023-04" db="EMBL/GenBank/DDBJ databases">
        <title>A chromosome-level genome assembly of the parasitoid wasp Eretmocerus hayati.</title>
        <authorList>
            <person name="Zhong Y."/>
            <person name="Liu S."/>
            <person name="Liu Y."/>
        </authorList>
    </citation>
    <scope>NUCLEOTIDE SEQUENCE</scope>
    <source>
        <strain evidence="1">ZJU_SS_LIU_2023</strain>
    </source>
</reference>
<evidence type="ECO:0000313" key="1">
    <source>
        <dbReference type="EMBL" id="KAJ8684905.1"/>
    </source>
</evidence>